<sequence>MNPLYPLEPAGKNIWLYHPSTTGNRTIPNGNPALVVMCTWLGGATPRRISKYVGYHRQLFPGSAILLIMTDMIDITVRSFSAIRARLQAARKVIRQILGQDAGDVEKNPNGVLLHIFSHGGSNTAIQLILSMQDPGHPSGICRLPLQGIVFDSCPGDTTFMRNYQASVYSLPPASLPIHLMSKALLFPTIGVITGLQTLGITSPISKMQKQLNDSLVISSRVPRLYLFSKADETIRWEEVQAHLDDARIRGYNVSSVVFHKSPHCALIVEDEKRYWGAIQQFWEQILKTSTLADVVKGEAEFALVNPTGIRESRL</sequence>
<evidence type="ECO:0000256" key="6">
    <source>
        <dbReference type="ARBA" id="ARBA00034303"/>
    </source>
</evidence>
<comment type="caution">
    <text evidence="7">The sequence shown here is derived from an EMBL/GenBank/DDBJ whole genome shotgun (WGS) entry which is preliminary data.</text>
</comment>
<dbReference type="PANTHER" id="PTHR12265">
    <property type="entry name" value="TRANSMEMBRANE PROTEIN 53"/>
    <property type="match status" value="1"/>
</dbReference>
<dbReference type="RefSeq" id="XP_026602966.1">
    <property type="nucleotide sequence ID" value="XM_026748662.1"/>
</dbReference>
<comment type="subcellular location">
    <subcellularLocation>
        <location evidence="6">Nucleus outer membrane</location>
        <topology evidence="6">Single-pass membrane protein</topology>
    </subcellularLocation>
</comment>
<dbReference type="AlphaFoldDB" id="A0A3D8RS04"/>
<dbReference type="OrthoDB" id="77878at2759"/>
<proteinExistence type="inferred from homology"/>
<protein>
    <submittedName>
        <fullName evidence="7">Uncharacterized protein</fullName>
    </submittedName>
</protein>
<keyword evidence="4" id="KW-0472">Membrane</keyword>
<keyword evidence="8" id="KW-1185">Reference proteome</keyword>
<name>A0A3D8RS04_9EURO</name>
<dbReference type="Pfam" id="PF05705">
    <property type="entry name" value="DUF829"/>
    <property type="match status" value="1"/>
</dbReference>
<evidence type="ECO:0000313" key="8">
    <source>
        <dbReference type="Proteomes" id="UP000256690"/>
    </source>
</evidence>
<reference evidence="7 8" key="1">
    <citation type="journal article" date="2018" name="IMA Fungus">
        <title>IMA Genome-F 9: Draft genome sequence of Annulohypoxylon stygium, Aspergillus mulundensis, Berkeleyomyces basicola (syn. Thielaviopsis basicola), Ceratocystis smalleyi, two Cercospora beticola strains, Coleophoma cylindrospora, Fusarium fracticaudum, Phialophora cf. hyalina, and Morchella septimelata.</title>
        <authorList>
            <person name="Wingfield B.D."/>
            <person name="Bills G.F."/>
            <person name="Dong Y."/>
            <person name="Huang W."/>
            <person name="Nel W.J."/>
            <person name="Swalarsk-Parry B.S."/>
            <person name="Vaghefi N."/>
            <person name="Wilken P.M."/>
            <person name="An Z."/>
            <person name="de Beer Z.W."/>
            <person name="De Vos L."/>
            <person name="Chen L."/>
            <person name="Duong T.A."/>
            <person name="Gao Y."/>
            <person name="Hammerbacher A."/>
            <person name="Kikkert J.R."/>
            <person name="Li Y."/>
            <person name="Li H."/>
            <person name="Li K."/>
            <person name="Li Q."/>
            <person name="Liu X."/>
            <person name="Ma X."/>
            <person name="Naidoo K."/>
            <person name="Pethybridge S.J."/>
            <person name="Sun J."/>
            <person name="Steenkamp E.T."/>
            <person name="van der Nest M.A."/>
            <person name="van Wyk S."/>
            <person name="Wingfield M.J."/>
            <person name="Xiong C."/>
            <person name="Yue Q."/>
            <person name="Zhang X."/>
        </authorList>
    </citation>
    <scope>NUCLEOTIDE SEQUENCE [LARGE SCALE GENOMIC DNA]</scope>
    <source>
        <strain evidence="7 8">DSM 5745</strain>
    </source>
</reference>
<keyword evidence="3" id="KW-1133">Transmembrane helix</keyword>
<dbReference type="EMBL" id="PVWQ01000007">
    <property type="protein sequence ID" value="RDW76654.1"/>
    <property type="molecule type" value="Genomic_DNA"/>
</dbReference>
<dbReference type="InterPro" id="IPR029058">
    <property type="entry name" value="AB_hydrolase_fold"/>
</dbReference>
<comment type="similarity">
    <text evidence="1">Belongs to the TMEM53 family.</text>
</comment>
<keyword evidence="5" id="KW-0539">Nucleus</keyword>
<evidence type="ECO:0000313" key="7">
    <source>
        <dbReference type="EMBL" id="RDW76654.1"/>
    </source>
</evidence>
<evidence type="ECO:0000256" key="2">
    <source>
        <dbReference type="ARBA" id="ARBA00022692"/>
    </source>
</evidence>
<gene>
    <name evidence="7" type="ORF">DSM5745_06646</name>
</gene>
<dbReference type="GeneID" id="38117016"/>
<evidence type="ECO:0000256" key="1">
    <source>
        <dbReference type="ARBA" id="ARBA00007387"/>
    </source>
</evidence>
<evidence type="ECO:0000256" key="3">
    <source>
        <dbReference type="ARBA" id="ARBA00022989"/>
    </source>
</evidence>
<dbReference type="PANTHER" id="PTHR12265:SF30">
    <property type="entry name" value="TRANSMEMBRANE PROTEIN 53"/>
    <property type="match status" value="1"/>
</dbReference>
<evidence type="ECO:0000256" key="4">
    <source>
        <dbReference type="ARBA" id="ARBA00023136"/>
    </source>
</evidence>
<dbReference type="Proteomes" id="UP000256690">
    <property type="component" value="Unassembled WGS sequence"/>
</dbReference>
<dbReference type="GO" id="GO:0005640">
    <property type="term" value="C:nuclear outer membrane"/>
    <property type="evidence" value="ECO:0007669"/>
    <property type="project" value="UniProtKB-SubCell"/>
</dbReference>
<dbReference type="InterPro" id="IPR008547">
    <property type="entry name" value="DUF829_TMEM53"/>
</dbReference>
<evidence type="ECO:0000256" key="5">
    <source>
        <dbReference type="ARBA" id="ARBA00023242"/>
    </source>
</evidence>
<organism evidence="7 8">
    <name type="scientific">Aspergillus mulundensis</name>
    <dbReference type="NCBI Taxonomy" id="1810919"/>
    <lineage>
        <taxon>Eukaryota</taxon>
        <taxon>Fungi</taxon>
        <taxon>Dikarya</taxon>
        <taxon>Ascomycota</taxon>
        <taxon>Pezizomycotina</taxon>
        <taxon>Eurotiomycetes</taxon>
        <taxon>Eurotiomycetidae</taxon>
        <taxon>Eurotiales</taxon>
        <taxon>Aspergillaceae</taxon>
        <taxon>Aspergillus</taxon>
        <taxon>Aspergillus subgen. Nidulantes</taxon>
    </lineage>
</organism>
<keyword evidence="2" id="KW-0812">Transmembrane</keyword>
<dbReference type="SUPFAM" id="SSF53474">
    <property type="entry name" value="alpha/beta-Hydrolases"/>
    <property type="match status" value="1"/>
</dbReference>
<accession>A0A3D8RS04</accession>